<evidence type="ECO:0000256" key="1">
    <source>
        <dbReference type="ARBA" id="ARBA00023242"/>
    </source>
</evidence>
<dbReference type="GO" id="GO:0006351">
    <property type="term" value="P:DNA-templated transcription"/>
    <property type="evidence" value="ECO:0007669"/>
    <property type="project" value="InterPro"/>
</dbReference>
<dbReference type="EMBL" id="DF933819">
    <property type="protein sequence ID" value="GAM37383.1"/>
    <property type="molecule type" value="Genomic_DNA"/>
</dbReference>
<dbReference type="InterPro" id="IPR007219">
    <property type="entry name" value="XnlR_reg_dom"/>
</dbReference>
<name>A0A0B8N3E2_TALPI</name>
<dbReference type="AlphaFoldDB" id="A0A0B8N3E2"/>
<evidence type="ECO:0000256" key="2">
    <source>
        <dbReference type="SAM" id="MobiDB-lite"/>
    </source>
</evidence>
<reference evidence="5" key="1">
    <citation type="journal article" date="2015" name="Genome Announc.">
        <title>Draft genome sequence of Talaromyces cellulolyticus strain Y-94, a source of lignocellulosic biomass-degrading enzymes.</title>
        <authorList>
            <person name="Fujii T."/>
            <person name="Koike H."/>
            <person name="Sawayama S."/>
            <person name="Yano S."/>
            <person name="Inoue H."/>
        </authorList>
    </citation>
    <scope>NUCLEOTIDE SEQUENCE [LARGE SCALE GENOMIC DNA]</scope>
    <source>
        <strain evidence="5">Y-94</strain>
    </source>
</reference>
<organism evidence="4 5">
    <name type="scientific">Talaromyces pinophilus</name>
    <name type="common">Penicillium pinophilum</name>
    <dbReference type="NCBI Taxonomy" id="128442"/>
    <lineage>
        <taxon>Eukaryota</taxon>
        <taxon>Fungi</taxon>
        <taxon>Dikarya</taxon>
        <taxon>Ascomycota</taxon>
        <taxon>Pezizomycotina</taxon>
        <taxon>Eurotiomycetes</taxon>
        <taxon>Eurotiomycetidae</taxon>
        <taxon>Eurotiales</taxon>
        <taxon>Trichocomaceae</taxon>
        <taxon>Talaromyces</taxon>
        <taxon>Talaromyces sect. Talaromyces</taxon>
    </lineage>
</organism>
<keyword evidence="1" id="KW-0539">Nucleus</keyword>
<protein>
    <recommendedName>
        <fullName evidence="3">Xylanolytic transcriptional activator regulatory domain-containing protein</fullName>
    </recommendedName>
</protein>
<evidence type="ECO:0000313" key="4">
    <source>
        <dbReference type="EMBL" id="GAM37383.1"/>
    </source>
</evidence>
<dbReference type="Pfam" id="PF04082">
    <property type="entry name" value="Fungal_trans"/>
    <property type="match status" value="1"/>
</dbReference>
<feature type="compositionally biased region" description="Polar residues" evidence="2">
    <location>
        <begin position="581"/>
        <end position="601"/>
    </location>
</feature>
<dbReference type="PANTHER" id="PTHR46910:SF9">
    <property type="entry name" value="MISCELLANEOUS ZN(II)2CYS6 TRANSCRIPTION FACTOR (EUROFUNG)"/>
    <property type="match status" value="1"/>
</dbReference>
<dbReference type="CDD" id="cd12148">
    <property type="entry name" value="fungal_TF_MHR"/>
    <property type="match status" value="1"/>
</dbReference>
<dbReference type="GO" id="GO:0008270">
    <property type="term" value="F:zinc ion binding"/>
    <property type="evidence" value="ECO:0007669"/>
    <property type="project" value="InterPro"/>
</dbReference>
<evidence type="ECO:0000259" key="3">
    <source>
        <dbReference type="SMART" id="SM00906"/>
    </source>
</evidence>
<evidence type="ECO:0000313" key="5">
    <source>
        <dbReference type="Proteomes" id="UP000053095"/>
    </source>
</evidence>
<sequence length="703" mass="79139">MTDTDDLGLHRELKRCRRASTTTGTGTTHASPRELGIMRKDDTSVSFLGSSSGIHFVRTVYNAFARRFTDLQQARDGGHETLVPGEDDHIHRGQGQSRAHTTLWKKEELDLTNRALSFEEMVRLTHHYFENWHPIYPFVNAPRVLRVIEQISQRGLKSISRADAIIVRSMISISAIKNSLDPSSDLSTAATIPVELIYQTAHEAMSNLWELQNEASSIALLQAAFSIQLFLTSILHLNAASRVGGFVTRMTFHLGLHRCPTRYSCFTSEDVMMRRRIFWSIYCLERYLNQALGVPLSIRDDDFDVCYPQAERHSTGREDASVDAEDSRLRLLSHLAKFARLRGMISELRNKSIMHSRENLADAAEVDSVLLRWWNEVYDDVYPLESESESPLQPYQALLLVVSRHEAIISLYRPLLAAHNPVAADYKTAFQTCINSARSLLVALYDYINPGSNNNRRRFAGTISVQPRAPLTSPSFTSTIWMSCMILVYAAWTGHFTNHGALRYARIGISVLRNLALRERDWPQTCIDAIEDLCSAMEKNSQNGSSSSVRQDTQLMGSLSSQQNGTYLHTTTPPMHQTPQLGNSGVSDRSQEQPYVSNNRSTRCRERSPTKTDRRSRDPIDGYHQFRENFMNPTYNRAASIAGGNDSYNPASMVFGDLAGNGLSYGMGPEYAATFSNLNGFSMNENWTVADGPWLIHGDFDVL</sequence>
<feature type="compositionally biased region" description="Basic and acidic residues" evidence="2">
    <location>
        <begin position="603"/>
        <end position="620"/>
    </location>
</feature>
<feature type="region of interest" description="Disordered" evidence="2">
    <location>
        <begin position="75"/>
        <end position="99"/>
    </location>
</feature>
<dbReference type="InterPro" id="IPR050987">
    <property type="entry name" value="AtrR-like"/>
</dbReference>
<feature type="region of interest" description="Disordered" evidence="2">
    <location>
        <begin position="563"/>
        <end position="620"/>
    </location>
</feature>
<feature type="compositionally biased region" description="Low complexity" evidence="2">
    <location>
        <begin position="569"/>
        <end position="580"/>
    </location>
</feature>
<keyword evidence="5" id="KW-1185">Reference proteome</keyword>
<dbReference type="Proteomes" id="UP000053095">
    <property type="component" value="Unassembled WGS sequence"/>
</dbReference>
<dbReference type="GO" id="GO:0003700">
    <property type="term" value="F:DNA-binding transcription factor activity"/>
    <property type="evidence" value="ECO:0007669"/>
    <property type="project" value="InterPro"/>
</dbReference>
<proteinExistence type="predicted"/>
<dbReference type="PANTHER" id="PTHR46910">
    <property type="entry name" value="TRANSCRIPTION FACTOR PDR1"/>
    <property type="match status" value="1"/>
</dbReference>
<feature type="domain" description="Xylanolytic transcriptional activator regulatory" evidence="3">
    <location>
        <begin position="240"/>
        <end position="314"/>
    </location>
</feature>
<dbReference type="SMART" id="SM00906">
    <property type="entry name" value="Fungal_trans"/>
    <property type="match status" value="1"/>
</dbReference>
<dbReference type="GO" id="GO:0003677">
    <property type="term" value="F:DNA binding"/>
    <property type="evidence" value="ECO:0007669"/>
    <property type="project" value="InterPro"/>
</dbReference>
<accession>A0A0B8N3E2</accession>
<gene>
    <name evidence="4" type="ORF">TCE0_023f07262</name>
</gene>